<reference evidence="2" key="2">
    <citation type="submission" date="2025-09" db="UniProtKB">
        <authorList>
            <consortium name="Ensembl"/>
        </authorList>
    </citation>
    <scope>IDENTIFICATION</scope>
</reference>
<evidence type="ECO:0000313" key="3">
    <source>
        <dbReference type="Proteomes" id="UP000694564"/>
    </source>
</evidence>
<protein>
    <submittedName>
        <fullName evidence="2">Uncharacterized protein</fullName>
    </submittedName>
</protein>
<dbReference type="Proteomes" id="UP000694564">
    <property type="component" value="Chromosome 13"/>
</dbReference>
<reference evidence="2" key="1">
    <citation type="submission" date="2025-08" db="UniProtKB">
        <authorList>
            <consortium name="Ensembl"/>
        </authorList>
    </citation>
    <scope>IDENTIFICATION</scope>
</reference>
<keyword evidence="1" id="KW-0472">Membrane</keyword>
<feature type="transmembrane region" description="Helical" evidence="1">
    <location>
        <begin position="40"/>
        <end position="58"/>
    </location>
</feature>
<keyword evidence="3" id="KW-1185">Reference proteome</keyword>
<dbReference type="Ensembl" id="ENSSVLT00005008395.1">
    <property type="protein sequence ID" value="ENSSVLP00005007525.1"/>
    <property type="gene ID" value="ENSSVLG00005006159.1"/>
</dbReference>
<accession>A0A8D2AXY6</accession>
<keyword evidence="1" id="KW-0812">Transmembrane</keyword>
<proteinExistence type="predicted"/>
<keyword evidence="1" id="KW-1133">Transmembrane helix</keyword>
<dbReference type="AlphaFoldDB" id="A0A8D2AXY6"/>
<name>A0A8D2AXY6_SCIVU</name>
<organism evidence="2 3">
    <name type="scientific">Sciurus vulgaris</name>
    <name type="common">Eurasian red squirrel</name>
    <dbReference type="NCBI Taxonomy" id="55149"/>
    <lineage>
        <taxon>Eukaryota</taxon>
        <taxon>Metazoa</taxon>
        <taxon>Chordata</taxon>
        <taxon>Craniata</taxon>
        <taxon>Vertebrata</taxon>
        <taxon>Euteleostomi</taxon>
        <taxon>Mammalia</taxon>
        <taxon>Eutheria</taxon>
        <taxon>Euarchontoglires</taxon>
        <taxon>Glires</taxon>
        <taxon>Rodentia</taxon>
        <taxon>Sciuromorpha</taxon>
        <taxon>Sciuridae</taxon>
        <taxon>Sciurinae</taxon>
        <taxon>Sciurini</taxon>
        <taxon>Sciurus</taxon>
    </lineage>
</organism>
<sequence length="68" mass="7540">VVLSQHNHDFISLILFLLDGDSSIQTKYYVDKFFLTPSPILSPVVLIICVLLSAFLLLGQGEGINLHL</sequence>
<evidence type="ECO:0000256" key="1">
    <source>
        <dbReference type="SAM" id="Phobius"/>
    </source>
</evidence>
<evidence type="ECO:0000313" key="2">
    <source>
        <dbReference type="Ensembl" id="ENSSVLP00005007525.1"/>
    </source>
</evidence>